<keyword evidence="4" id="KW-1185">Reference proteome</keyword>
<dbReference type="KEGG" id="elut:CKA38_13190"/>
<dbReference type="GO" id="GO:0005737">
    <property type="term" value="C:cytoplasm"/>
    <property type="evidence" value="ECO:0007669"/>
    <property type="project" value="TreeGrafter"/>
</dbReference>
<dbReference type="InterPro" id="IPR032465">
    <property type="entry name" value="ACMSD"/>
</dbReference>
<organism evidence="3 4">
    <name type="scientific">Ereboglobus luteus</name>
    <dbReference type="NCBI Taxonomy" id="1796921"/>
    <lineage>
        <taxon>Bacteria</taxon>
        <taxon>Pseudomonadati</taxon>
        <taxon>Verrucomicrobiota</taxon>
        <taxon>Opitutia</taxon>
        <taxon>Opitutales</taxon>
        <taxon>Opitutaceae</taxon>
        <taxon>Ereboglobus</taxon>
    </lineage>
</organism>
<dbReference type="Gene3D" id="3.20.20.140">
    <property type="entry name" value="Metal-dependent hydrolases"/>
    <property type="match status" value="1"/>
</dbReference>
<dbReference type="GO" id="GO:0019748">
    <property type="term" value="P:secondary metabolic process"/>
    <property type="evidence" value="ECO:0007669"/>
    <property type="project" value="TreeGrafter"/>
</dbReference>
<accession>A0A2U8E6A0</accession>
<feature type="domain" description="Amidohydrolase-related" evidence="2">
    <location>
        <begin position="4"/>
        <end position="309"/>
    </location>
</feature>
<dbReference type="EMBL" id="CP023004">
    <property type="protein sequence ID" value="AWI10084.1"/>
    <property type="molecule type" value="Genomic_DNA"/>
</dbReference>
<gene>
    <name evidence="3" type="ORF">CKA38_13190</name>
</gene>
<dbReference type="InterPro" id="IPR006680">
    <property type="entry name" value="Amidohydro-rel"/>
</dbReference>
<name>A0A2U8E6A0_9BACT</name>
<keyword evidence="1" id="KW-0456">Lyase</keyword>
<dbReference type="PANTHER" id="PTHR21240:SF28">
    <property type="entry name" value="ISO-OROTATE DECARBOXYLASE (EUROFUNG)"/>
    <property type="match status" value="1"/>
</dbReference>
<dbReference type="InterPro" id="IPR032466">
    <property type="entry name" value="Metal_Hydrolase"/>
</dbReference>
<dbReference type="SUPFAM" id="SSF51556">
    <property type="entry name" value="Metallo-dependent hydrolases"/>
    <property type="match status" value="1"/>
</dbReference>
<dbReference type="Pfam" id="PF04909">
    <property type="entry name" value="Amidohydro_2"/>
    <property type="match status" value="1"/>
</dbReference>
<protein>
    <recommendedName>
        <fullName evidence="2">Amidohydrolase-related domain-containing protein</fullName>
    </recommendedName>
</protein>
<evidence type="ECO:0000259" key="2">
    <source>
        <dbReference type="Pfam" id="PF04909"/>
    </source>
</evidence>
<evidence type="ECO:0000313" key="3">
    <source>
        <dbReference type="EMBL" id="AWI10084.1"/>
    </source>
</evidence>
<proteinExistence type="predicted"/>
<dbReference type="Proteomes" id="UP000244896">
    <property type="component" value="Chromosome"/>
</dbReference>
<dbReference type="GO" id="GO:0016787">
    <property type="term" value="F:hydrolase activity"/>
    <property type="evidence" value="ECO:0007669"/>
    <property type="project" value="InterPro"/>
</dbReference>
<sequence length="313" mass="33781">MEIVDSHVHLYPPELNAAPTEWAAARGEAHWAVLCTRTRKDGRRVQEFPSVDELLRAMDAAGVARAVLQGWYWERPETCEWQNGFYEKCVRAHPDRLSACAALHPGAGADAARESVRRAAEAGFVGLGELSPHSQGVMDDAAAREAMDAALALAGELGLSVCMHVTESAGEAGRRNYPGKVETPLGDFVRWARRHPGTRFVLAHWGARLPLDAEWSEPVRNLGNIFYDTAASPLTYGANTSAGIWREMADAAGAERILFGTDYPLVLYPKNNDASAADSMASLIAESRAGGLAEPELAAVLGGNAMRVFAQSR</sequence>
<dbReference type="OrthoDB" id="9771932at2"/>
<reference evidence="3 4" key="1">
    <citation type="journal article" date="2018" name="Syst. Appl. Microbiol.">
        <title>Ereboglobus luteus gen. nov. sp. nov. from cockroach guts, and new insights into the oxygen relationship of the genera Opitutus and Didymococcus (Verrucomicrobia: Opitutaceae).</title>
        <authorList>
            <person name="Tegtmeier D."/>
            <person name="Belitz A."/>
            <person name="Radek R."/>
            <person name="Heimerl T."/>
            <person name="Brune A."/>
        </authorList>
    </citation>
    <scope>NUCLEOTIDE SEQUENCE [LARGE SCALE GENOMIC DNA]</scope>
    <source>
        <strain evidence="3 4">Ho45</strain>
    </source>
</reference>
<evidence type="ECO:0000256" key="1">
    <source>
        <dbReference type="ARBA" id="ARBA00023239"/>
    </source>
</evidence>
<dbReference type="AlphaFoldDB" id="A0A2U8E6A0"/>
<dbReference type="GO" id="GO:0016831">
    <property type="term" value="F:carboxy-lyase activity"/>
    <property type="evidence" value="ECO:0007669"/>
    <property type="project" value="InterPro"/>
</dbReference>
<evidence type="ECO:0000313" key="4">
    <source>
        <dbReference type="Proteomes" id="UP000244896"/>
    </source>
</evidence>
<dbReference type="RefSeq" id="WP_108825899.1">
    <property type="nucleotide sequence ID" value="NZ_CP023004.1"/>
</dbReference>
<dbReference type="PANTHER" id="PTHR21240">
    <property type="entry name" value="2-AMINO-3-CARBOXYLMUCONATE-6-SEMIALDEHYDE DECARBOXYLASE"/>
    <property type="match status" value="1"/>
</dbReference>